<keyword evidence="3 6" id="KW-0812">Transmembrane</keyword>
<keyword evidence="5 6" id="KW-0472">Membrane</keyword>
<dbReference type="OrthoDB" id="6710777at2"/>
<protein>
    <recommendedName>
        <fullName evidence="9">LysE family translocator</fullName>
    </recommendedName>
</protein>
<evidence type="ECO:0000256" key="5">
    <source>
        <dbReference type="ARBA" id="ARBA00023136"/>
    </source>
</evidence>
<evidence type="ECO:0008006" key="9">
    <source>
        <dbReference type="Google" id="ProtNLM"/>
    </source>
</evidence>
<feature type="transmembrane region" description="Helical" evidence="6">
    <location>
        <begin position="37"/>
        <end position="55"/>
    </location>
</feature>
<sequence length="194" mass="19601">MPQVLVSLLGVVAILATPGPTNTLLAAAGATSAGAPPWRLVGAELAGYLVSIALLRTLGAPLAAAIPFAVPTVKLALAAYLAALGAALWRHDAGSTDPGPITPRRLFVATLFNPKAAVFAFALFPDSVERPQIALWVAGFALAVALCGGGWLLLGRRAGRDAGTLVARLVPRLASVVLVGFGLALAATTLAKVV</sequence>
<comment type="caution">
    <text evidence="7">The sequence shown here is derived from an EMBL/GenBank/DDBJ whole genome shotgun (WGS) entry which is preliminary data.</text>
</comment>
<dbReference type="AlphaFoldDB" id="A0A4Q9VI49"/>
<dbReference type="InterPro" id="IPR001123">
    <property type="entry name" value="LeuE-type"/>
</dbReference>
<organism evidence="7 8">
    <name type="scientific">Siculibacillus lacustris</name>
    <dbReference type="NCBI Taxonomy" id="1549641"/>
    <lineage>
        <taxon>Bacteria</taxon>
        <taxon>Pseudomonadati</taxon>
        <taxon>Pseudomonadota</taxon>
        <taxon>Alphaproteobacteria</taxon>
        <taxon>Hyphomicrobiales</taxon>
        <taxon>Ancalomicrobiaceae</taxon>
        <taxon>Siculibacillus</taxon>
    </lineage>
</organism>
<evidence type="ECO:0000256" key="1">
    <source>
        <dbReference type="ARBA" id="ARBA00004651"/>
    </source>
</evidence>
<dbReference type="GO" id="GO:0005886">
    <property type="term" value="C:plasma membrane"/>
    <property type="evidence" value="ECO:0007669"/>
    <property type="project" value="UniProtKB-SubCell"/>
</dbReference>
<dbReference type="GO" id="GO:0015171">
    <property type="term" value="F:amino acid transmembrane transporter activity"/>
    <property type="evidence" value="ECO:0007669"/>
    <property type="project" value="TreeGrafter"/>
</dbReference>
<reference evidence="7 8" key="1">
    <citation type="submission" date="2019-02" db="EMBL/GenBank/DDBJ databases">
        <title>Siculibacillus lacustris gen. nov., sp. nov., a new rosette-forming bacterium isolated from a freshwater crater lake (Lake St. Ana, Romania).</title>
        <authorList>
            <person name="Felfoldi T."/>
            <person name="Marton Z."/>
            <person name="Szabo A."/>
            <person name="Mentes A."/>
            <person name="Boka K."/>
            <person name="Marialigeti K."/>
            <person name="Mathe I."/>
            <person name="Koncz M."/>
            <person name="Schumann P."/>
            <person name="Toth E."/>
        </authorList>
    </citation>
    <scope>NUCLEOTIDE SEQUENCE [LARGE SCALE GENOMIC DNA]</scope>
    <source>
        <strain evidence="7 8">SA-279</strain>
    </source>
</reference>
<dbReference type="Proteomes" id="UP000292781">
    <property type="component" value="Unassembled WGS sequence"/>
</dbReference>
<dbReference type="PANTHER" id="PTHR30086:SF20">
    <property type="entry name" value="ARGININE EXPORTER PROTEIN ARGO-RELATED"/>
    <property type="match status" value="1"/>
</dbReference>
<name>A0A4Q9VI49_9HYPH</name>
<evidence type="ECO:0000313" key="7">
    <source>
        <dbReference type="EMBL" id="TBW34867.1"/>
    </source>
</evidence>
<evidence type="ECO:0000256" key="4">
    <source>
        <dbReference type="ARBA" id="ARBA00022989"/>
    </source>
</evidence>
<evidence type="ECO:0000256" key="3">
    <source>
        <dbReference type="ARBA" id="ARBA00022692"/>
    </source>
</evidence>
<keyword evidence="8" id="KW-1185">Reference proteome</keyword>
<gene>
    <name evidence="7" type="ORF">EYW49_17355</name>
</gene>
<evidence type="ECO:0000256" key="6">
    <source>
        <dbReference type="SAM" id="Phobius"/>
    </source>
</evidence>
<feature type="transmembrane region" description="Helical" evidence="6">
    <location>
        <begin position="62"/>
        <end position="86"/>
    </location>
</feature>
<feature type="transmembrane region" description="Helical" evidence="6">
    <location>
        <begin position="133"/>
        <end position="153"/>
    </location>
</feature>
<keyword evidence="4 6" id="KW-1133">Transmembrane helix</keyword>
<feature type="transmembrane region" description="Helical" evidence="6">
    <location>
        <begin position="173"/>
        <end position="191"/>
    </location>
</feature>
<dbReference type="RefSeq" id="WP_131310893.1">
    <property type="nucleotide sequence ID" value="NZ_SJFN01000030.1"/>
</dbReference>
<comment type="subcellular location">
    <subcellularLocation>
        <location evidence="1">Cell membrane</location>
        <topology evidence="1">Multi-pass membrane protein</topology>
    </subcellularLocation>
</comment>
<accession>A0A4Q9VI49</accession>
<keyword evidence="2" id="KW-1003">Cell membrane</keyword>
<dbReference type="GO" id="GO:0033228">
    <property type="term" value="P:cysteine export across plasma membrane"/>
    <property type="evidence" value="ECO:0007669"/>
    <property type="project" value="TreeGrafter"/>
</dbReference>
<proteinExistence type="predicted"/>
<evidence type="ECO:0000313" key="8">
    <source>
        <dbReference type="Proteomes" id="UP000292781"/>
    </source>
</evidence>
<evidence type="ECO:0000256" key="2">
    <source>
        <dbReference type="ARBA" id="ARBA00022475"/>
    </source>
</evidence>
<dbReference type="EMBL" id="SJFN01000030">
    <property type="protein sequence ID" value="TBW34867.1"/>
    <property type="molecule type" value="Genomic_DNA"/>
</dbReference>
<dbReference type="PANTHER" id="PTHR30086">
    <property type="entry name" value="ARGININE EXPORTER PROTEIN ARGO"/>
    <property type="match status" value="1"/>
</dbReference>